<dbReference type="Proteomes" id="UP001595848">
    <property type="component" value="Unassembled WGS sequence"/>
</dbReference>
<dbReference type="InterPro" id="IPR002347">
    <property type="entry name" value="SDR_fam"/>
</dbReference>
<dbReference type="InterPro" id="IPR020904">
    <property type="entry name" value="Sc_DH/Rdtase_CS"/>
</dbReference>
<accession>A0ABV8P293</accession>
<dbReference type="RefSeq" id="WP_217963713.1">
    <property type="nucleotide sequence ID" value="NZ_JAHTBN010000002.1"/>
</dbReference>
<name>A0ABV8P293_9BURK</name>
<sequence length="247" mass="25927">MSLFSFEPAYRVMVVGGAGDIGAAISRAFLEAGCEVIATGVDDRALADSALEPSPGLAMAALDITDDRQIAGFMKGVDRLDSLVNCAGILARFDEFQVETFQRVLDVNLTGTFRMCSACRPLLERPAGRRPGSIVNIASMNAFAALPTIPAYCASKGGVVMLTKSLALAWAEAGIRVNAVAPGYVETSINAQGRKDAAHYQRIAARIPQGRWAQPDDIAGSVVYLCTPAADYMTGSVMAVDGGFLAG</sequence>
<dbReference type="Pfam" id="PF13561">
    <property type="entry name" value="adh_short_C2"/>
    <property type="match status" value="1"/>
</dbReference>
<reference evidence="2" key="1">
    <citation type="journal article" date="2019" name="Int. J. Syst. Evol. Microbiol.">
        <title>The Global Catalogue of Microorganisms (GCM) 10K type strain sequencing project: providing services to taxonomists for standard genome sequencing and annotation.</title>
        <authorList>
            <consortium name="The Broad Institute Genomics Platform"/>
            <consortium name="The Broad Institute Genome Sequencing Center for Infectious Disease"/>
            <person name="Wu L."/>
            <person name="Ma J."/>
        </authorList>
    </citation>
    <scope>NUCLEOTIDE SEQUENCE [LARGE SCALE GENOMIC DNA]</scope>
    <source>
        <strain evidence="2">LMG 24813</strain>
    </source>
</reference>
<dbReference type="CDD" id="cd05233">
    <property type="entry name" value="SDR_c"/>
    <property type="match status" value="1"/>
</dbReference>
<protein>
    <submittedName>
        <fullName evidence="1">SDR family NAD(P)-dependent oxidoreductase</fullName>
        <ecNumber evidence="1">1.1.1.-</ecNumber>
    </submittedName>
</protein>
<keyword evidence="1" id="KW-0560">Oxidoreductase</keyword>
<organism evidence="1 2">
    <name type="scientific">Candidimonas humi</name>
    <dbReference type="NCBI Taxonomy" id="683355"/>
    <lineage>
        <taxon>Bacteria</taxon>
        <taxon>Pseudomonadati</taxon>
        <taxon>Pseudomonadota</taxon>
        <taxon>Betaproteobacteria</taxon>
        <taxon>Burkholderiales</taxon>
        <taxon>Alcaligenaceae</taxon>
        <taxon>Candidimonas</taxon>
    </lineage>
</organism>
<proteinExistence type="predicted"/>
<dbReference type="EC" id="1.1.1.-" evidence="1"/>
<evidence type="ECO:0000313" key="2">
    <source>
        <dbReference type="Proteomes" id="UP001595848"/>
    </source>
</evidence>
<keyword evidence="2" id="KW-1185">Reference proteome</keyword>
<dbReference type="PANTHER" id="PTHR42760:SF123">
    <property type="entry name" value="OXIDOREDUCTASE"/>
    <property type="match status" value="1"/>
</dbReference>
<dbReference type="EMBL" id="JBHSBV010000010">
    <property type="protein sequence ID" value="MFC4203269.1"/>
    <property type="molecule type" value="Genomic_DNA"/>
</dbReference>
<dbReference type="PANTHER" id="PTHR42760">
    <property type="entry name" value="SHORT-CHAIN DEHYDROGENASES/REDUCTASES FAMILY MEMBER"/>
    <property type="match status" value="1"/>
</dbReference>
<gene>
    <name evidence="1" type="ORF">ACFOY1_20140</name>
</gene>
<comment type="caution">
    <text evidence="1">The sequence shown here is derived from an EMBL/GenBank/DDBJ whole genome shotgun (WGS) entry which is preliminary data.</text>
</comment>
<evidence type="ECO:0000313" key="1">
    <source>
        <dbReference type="EMBL" id="MFC4203269.1"/>
    </source>
</evidence>
<dbReference type="GO" id="GO:0016491">
    <property type="term" value="F:oxidoreductase activity"/>
    <property type="evidence" value="ECO:0007669"/>
    <property type="project" value="UniProtKB-KW"/>
</dbReference>
<dbReference type="PROSITE" id="PS00061">
    <property type="entry name" value="ADH_SHORT"/>
    <property type="match status" value="1"/>
</dbReference>